<evidence type="ECO:0000313" key="3">
    <source>
        <dbReference type="Proteomes" id="UP001333996"/>
    </source>
</evidence>
<feature type="compositionally biased region" description="Pro residues" evidence="1">
    <location>
        <begin position="252"/>
        <end position="262"/>
    </location>
</feature>
<dbReference type="Proteomes" id="UP001333996">
    <property type="component" value="Unassembled WGS sequence"/>
</dbReference>
<dbReference type="EMBL" id="JAYWVC010000128">
    <property type="protein sequence ID" value="MED7825890.1"/>
    <property type="molecule type" value="Genomic_DNA"/>
</dbReference>
<sequence>MADLEEAIGEILPFGVLVLPQTMRRRGRGWRTRVCTPVQVLAYSEWGAALWVDVFGVQDWVPLGQLCVIDHQQARGHGRLALRGPGHCVTVRYPAQAAPEVRGFVAAVRGLAMGRPLPVPAAGLGARFAMRCWQPVLDAIGCAEADCAAIEVRLPGWWHRRRARHALIGVTSHDVLVALAPGGLDAGELVDAVYILRSRLKDVACADRMLRINAGGVLVDVALGRWQATRAHHHLSPAVPGNTSGAAKGSPPTLPHQPPARP</sequence>
<organism evidence="2 3">
    <name type="scientific">Streptomyces chiangmaiensis</name>
    <dbReference type="NCBI Taxonomy" id="766497"/>
    <lineage>
        <taxon>Bacteria</taxon>
        <taxon>Bacillati</taxon>
        <taxon>Actinomycetota</taxon>
        <taxon>Actinomycetes</taxon>
        <taxon>Kitasatosporales</taxon>
        <taxon>Streptomycetaceae</taxon>
        <taxon>Streptomyces</taxon>
    </lineage>
</organism>
<keyword evidence="3" id="KW-1185">Reference proteome</keyword>
<dbReference type="RefSeq" id="WP_329510297.1">
    <property type="nucleotide sequence ID" value="NZ_BAAAYZ010000031.1"/>
</dbReference>
<comment type="caution">
    <text evidence="2">The sequence shown here is derived from an EMBL/GenBank/DDBJ whole genome shotgun (WGS) entry which is preliminary data.</text>
</comment>
<protein>
    <submittedName>
        <fullName evidence="2">Uncharacterized protein</fullName>
    </submittedName>
</protein>
<reference evidence="2" key="1">
    <citation type="submission" date="2024-01" db="EMBL/GenBank/DDBJ databases">
        <title>First draft genome sequence data of TA4-1, the type strain of Gram-positive actinobacterium Streptomyces chiangmaiensis.</title>
        <authorList>
            <person name="Yasawong M."/>
            <person name="Nantapong N."/>
        </authorList>
    </citation>
    <scope>NUCLEOTIDE SEQUENCE</scope>
    <source>
        <strain evidence="2">TA4-1</strain>
    </source>
</reference>
<feature type="region of interest" description="Disordered" evidence="1">
    <location>
        <begin position="235"/>
        <end position="262"/>
    </location>
</feature>
<evidence type="ECO:0000313" key="2">
    <source>
        <dbReference type="EMBL" id="MED7825890.1"/>
    </source>
</evidence>
<proteinExistence type="predicted"/>
<gene>
    <name evidence="2" type="ORF">VXC91_28960</name>
</gene>
<accession>A0ABU7FP40</accession>
<name>A0ABU7FP40_9ACTN</name>
<evidence type="ECO:0000256" key="1">
    <source>
        <dbReference type="SAM" id="MobiDB-lite"/>
    </source>
</evidence>